<dbReference type="Proteomes" id="UP001222087">
    <property type="component" value="Chromosome"/>
</dbReference>
<accession>A0ABY8ASH5</accession>
<organism evidence="1 2">
    <name type="scientific">Legionella cardiaca</name>
    <dbReference type="NCBI Taxonomy" id="1071983"/>
    <lineage>
        <taxon>Bacteria</taxon>
        <taxon>Pseudomonadati</taxon>
        <taxon>Pseudomonadota</taxon>
        <taxon>Gammaproteobacteria</taxon>
        <taxon>Legionellales</taxon>
        <taxon>Legionellaceae</taxon>
        <taxon>Legionella</taxon>
    </lineage>
</organism>
<sequence length="69" mass="8010">MKGTYHGIDFECSSRKRNGKYAGEYQLIVHHDQYTYIIKKSVGKTFPTPREAEIEAMELAKNQIEKALF</sequence>
<dbReference type="RefSeq" id="WP_275087957.1">
    <property type="nucleotide sequence ID" value="NZ_CP119078.1"/>
</dbReference>
<evidence type="ECO:0000313" key="1">
    <source>
        <dbReference type="EMBL" id="WED42132.1"/>
    </source>
</evidence>
<evidence type="ECO:0000313" key="2">
    <source>
        <dbReference type="Proteomes" id="UP001222087"/>
    </source>
</evidence>
<keyword evidence="2" id="KW-1185">Reference proteome</keyword>
<dbReference type="EMBL" id="CP119078">
    <property type="protein sequence ID" value="WED42132.1"/>
    <property type="molecule type" value="Genomic_DNA"/>
</dbReference>
<protein>
    <submittedName>
        <fullName evidence="1">Uncharacterized protein</fullName>
    </submittedName>
</protein>
<reference evidence="1 2" key="1">
    <citation type="submission" date="2023-02" db="EMBL/GenBank/DDBJ databases">
        <title>Genome Sequence of L. cardiaca H63T.</title>
        <authorList>
            <person name="Lopez A.E."/>
            <person name="Cianciotto N.P."/>
        </authorList>
    </citation>
    <scope>NUCLEOTIDE SEQUENCE [LARGE SCALE GENOMIC DNA]</scope>
    <source>
        <strain evidence="1 2">H63</strain>
    </source>
</reference>
<gene>
    <name evidence="1" type="ORF">PXX05_09345</name>
</gene>
<proteinExistence type="predicted"/>
<name>A0ABY8ASH5_9GAMM</name>